<dbReference type="PIRSF" id="PIRSF016481">
    <property type="entry name" value="Pilus_assembly_PilP"/>
    <property type="match status" value="1"/>
</dbReference>
<organism evidence="1 2">
    <name type="scientific">Ferrimonas gelatinilytica</name>
    <dbReference type="NCBI Taxonomy" id="1255257"/>
    <lineage>
        <taxon>Bacteria</taxon>
        <taxon>Pseudomonadati</taxon>
        <taxon>Pseudomonadota</taxon>
        <taxon>Gammaproteobacteria</taxon>
        <taxon>Alteromonadales</taxon>
        <taxon>Ferrimonadaceae</taxon>
        <taxon>Ferrimonas</taxon>
    </lineage>
</organism>
<name>A0ABP9SBX2_9GAMM</name>
<dbReference type="RefSeq" id="WP_345317358.1">
    <property type="nucleotide sequence ID" value="NZ_BAABLF010000024.1"/>
</dbReference>
<dbReference type="Pfam" id="PF04351">
    <property type="entry name" value="PilP"/>
    <property type="match status" value="1"/>
</dbReference>
<evidence type="ECO:0008006" key="3">
    <source>
        <dbReference type="Google" id="ProtNLM"/>
    </source>
</evidence>
<accession>A0ABP9SBX2</accession>
<keyword evidence="2" id="KW-1185">Reference proteome</keyword>
<evidence type="ECO:0000313" key="1">
    <source>
        <dbReference type="EMBL" id="GAA5193386.1"/>
    </source>
</evidence>
<dbReference type="PROSITE" id="PS51257">
    <property type="entry name" value="PROKAR_LIPOPROTEIN"/>
    <property type="match status" value="1"/>
</dbReference>
<dbReference type="Proteomes" id="UP001501600">
    <property type="component" value="Unassembled WGS sequence"/>
</dbReference>
<proteinExistence type="predicted"/>
<comment type="caution">
    <text evidence="1">The sequence shown here is derived from an EMBL/GenBank/DDBJ whole genome shotgun (WGS) entry which is preliminary data.</text>
</comment>
<gene>
    <name evidence="1" type="ORF">GCM10025772_24190</name>
</gene>
<dbReference type="Gene3D" id="2.30.30.830">
    <property type="match status" value="1"/>
</dbReference>
<protein>
    <recommendedName>
        <fullName evidence="3">Pilus assembly protein PilP</fullName>
    </recommendedName>
</protein>
<sequence length="171" mass="19019">MKRHICIYFGLLLTGCGGGMGDLRQYVAEVEATPVPFNEVTTPAPRIVSVPYEVADLRSPFRYQKVEVDERGLGDEPNCPKPDLKRMKTPLEAYAVDSFMLKGVMKEQDKSWALLQSGDGAVHKVDRGDFIGLFHGQVKHIGPSAMVVEEWIPDAKGCWHTRDTQLAMASK</sequence>
<evidence type="ECO:0000313" key="2">
    <source>
        <dbReference type="Proteomes" id="UP001501600"/>
    </source>
</evidence>
<reference evidence="2" key="1">
    <citation type="journal article" date="2019" name="Int. J. Syst. Evol. Microbiol.">
        <title>The Global Catalogue of Microorganisms (GCM) 10K type strain sequencing project: providing services to taxonomists for standard genome sequencing and annotation.</title>
        <authorList>
            <consortium name="The Broad Institute Genomics Platform"/>
            <consortium name="The Broad Institute Genome Sequencing Center for Infectious Disease"/>
            <person name="Wu L."/>
            <person name="Ma J."/>
        </authorList>
    </citation>
    <scope>NUCLEOTIDE SEQUENCE [LARGE SCALE GENOMIC DNA]</scope>
    <source>
        <strain evidence="2">JCM 18720</strain>
    </source>
</reference>
<dbReference type="EMBL" id="BAABLF010000024">
    <property type="protein sequence ID" value="GAA5193386.1"/>
    <property type="molecule type" value="Genomic_DNA"/>
</dbReference>
<dbReference type="InterPro" id="IPR007446">
    <property type="entry name" value="PilP"/>
</dbReference>